<dbReference type="InterPro" id="IPR028082">
    <property type="entry name" value="Peripla_BP_I"/>
</dbReference>
<comment type="caution">
    <text evidence="1">The sequence shown here is derived from an EMBL/GenBank/DDBJ whole genome shotgun (WGS) entry which is preliminary data.</text>
</comment>
<dbReference type="RefSeq" id="WP_052093486.1">
    <property type="nucleotide sequence ID" value="NZ_JQEC01000011.1"/>
</dbReference>
<accession>A0A099KZV5</accession>
<protein>
    <recommendedName>
        <fullName evidence="3">Leucine-binding protein domain-containing protein</fullName>
    </recommendedName>
</protein>
<dbReference type="EMBL" id="JQEC01000011">
    <property type="protein sequence ID" value="KGJ96106.1"/>
    <property type="molecule type" value="Genomic_DNA"/>
</dbReference>
<evidence type="ECO:0008006" key="3">
    <source>
        <dbReference type="Google" id="ProtNLM"/>
    </source>
</evidence>
<gene>
    <name evidence="1" type="ORF">GAB14E_0053</name>
</gene>
<reference evidence="1 2" key="1">
    <citation type="submission" date="2014-08" db="EMBL/GenBank/DDBJ databases">
        <title>Genomic and Phenotypic Diversity of Colwellia psychrerythraea strains from Disparate Marine Basins.</title>
        <authorList>
            <person name="Techtmann S.M."/>
            <person name="Stelling S.C."/>
            <person name="Utturkar S.M."/>
            <person name="Alshibli N."/>
            <person name="Harris A."/>
            <person name="Brown S.D."/>
            <person name="Hazen T.C."/>
        </authorList>
    </citation>
    <scope>NUCLEOTIDE SEQUENCE [LARGE SCALE GENOMIC DNA]</scope>
    <source>
        <strain evidence="1 2">GAB14E</strain>
    </source>
</reference>
<evidence type="ECO:0000313" key="1">
    <source>
        <dbReference type="EMBL" id="KGJ96106.1"/>
    </source>
</evidence>
<dbReference type="PANTHER" id="PTHR47235">
    <property type="entry name" value="BLR6548 PROTEIN"/>
    <property type="match status" value="1"/>
</dbReference>
<dbReference type="PATRIC" id="fig|28229.3.peg.984"/>
<dbReference type="PANTHER" id="PTHR47235:SF1">
    <property type="entry name" value="BLR6548 PROTEIN"/>
    <property type="match status" value="1"/>
</dbReference>
<dbReference type="SUPFAM" id="SSF53822">
    <property type="entry name" value="Periplasmic binding protein-like I"/>
    <property type="match status" value="1"/>
</dbReference>
<name>A0A099KZV5_COLPS</name>
<dbReference type="Proteomes" id="UP000029868">
    <property type="component" value="Unassembled WGS sequence"/>
</dbReference>
<dbReference type="OrthoDB" id="9147078at2"/>
<evidence type="ECO:0000313" key="2">
    <source>
        <dbReference type="Proteomes" id="UP000029868"/>
    </source>
</evidence>
<dbReference type="AlphaFoldDB" id="A0A099KZV5"/>
<sequence>MTHTLTKLAAQPIDAIIFVGTYQPFIHLINLAHHQDLDVFFTSFSFIGSHNLLSKITESSKVILSEVMSSPKDCDWQLCQQFRIDMRNEGYTELNRIQLEGYLNAFVFAQVATQCQKILNRQCLLIQFSKFNYQDNALNINFNNEYNQGLQQVYFSFSKAINKKY</sequence>
<organism evidence="1 2">
    <name type="scientific">Colwellia psychrerythraea</name>
    <name type="common">Vibrio psychroerythus</name>
    <dbReference type="NCBI Taxonomy" id="28229"/>
    <lineage>
        <taxon>Bacteria</taxon>
        <taxon>Pseudomonadati</taxon>
        <taxon>Pseudomonadota</taxon>
        <taxon>Gammaproteobacteria</taxon>
        <taxon>Alteromonadales</taxon>
        <taxon>Colwelliaceae</taxon>
        <taxon>Colwellia</taxon>
    </lineage>
</organism>
<dbReference type="Gene3D" id="3.40.50.2300">
    <property type="match status" value="1"/>
</dbReference>
<proteinExistence type="predicted"/>